<evidence type="ECO:0000313" key="11">
    <source>
        <dbReference type="EMBL" id="QIR28107.1"/>
    </source>
</evidence>
<comment type="similarity">
    <text evidence="2">Belongs to the membrane fusion protein (MFP) (TC 8.A.1) family.</text>
</comment>
<evidence type="ECO:0000256" key="1">
    <source>
        <dbReference type="ARBA" id="ARBA00004167"/>
    </source>
</evidence>
<dbReference type="Pfam" id="PF26002">
    <property type="entry name" value="Beta-barrel_AprE"/>
    <property type="match status" value="1"/>
</dbReference>
<dbReference type="InterPro" id="IPR050739">
    <property type="entry name" value="MFP"/>
</dbReference>
<feature type="coiled-coil region" evidence="7">
    <location>
        <begin position="213"/>
        <end position="255"/>
    </location>
</feature>
<keyword evidence="4" id="KW-0812">Transmembrane</keyword>
<protein>
    <submittedName>
        <fullName evidence="11">HlyD family efflux transporter periplasmic adaptor subunit</fullName>
    </submittedName>
</protein>
<sequence length="418" mass="45953">MKDDQPETDIALAEQAPIPTPANAQPLNWNGDHGENDLDNESLARSGRIVTLCGALLLVAWGWASFSTLDEVSTGTGKVIPSSREQVLQSLDGGILVALNVREGQRVEAGEVVARLDPTRSQSNVGESVARYQAALAASARLSAEVNELPLTFPPALNDAPQLVASETRLYNLRRSQFSDSKARVADSLSAVDRELAITRRLAKTGAASNVEVLRLERQRSDLQLKILDLRSQYLVQAREELAKATAEAASLAEIIRGRTDSVTRMTVRSPVKGIVKKIKVNTLGGVIPPNGELMEIVPRDDHLLIETRLSPRDIAFIHPDQSALVKITAYDYAIYGSLKGVVDSISPDTIQDEAKPEVYYYRVFIRTENDYLQNKAGKRFNIVPGMIANVDIKTGEKTVMDYLVKPFNKVKEALRER</sequence>
<dbReference type="InterPro" id="IPR006144">
    <property type="entry name" value="Secretion_HlyD_CS"/>
</dbReference>
<reference evidence="11 12" key="1">
    <citation type="submission" date="2020-02" db="EMBL/GenBank/DDBJ databases">
        <title>Whole genome PO2S7.</title>
        <authorList>
            <person name="Singha K.M."/>
        </authorList>
    </citation>
    <scope>NUCLEOTIDE SEQUENCE [LARGE SCALE GENOMIC DNA]</scope>
    <source>
        <strain evidence="11 12">PO2S7</strain>
    </source>
</reference>
<evidence type="ECO:0000256" key="6">
    <source>
        <dbReference type="ARBA" id="ARBA00023136"/>
    </source>
</evidence>
<evidence type="ECO:0000256" key="2">
    <source>
        <dbReference type="ARBA" id="ARBA00009477"/>
    </source>
</evidence>
<evidence type="ECO:0000256" key="4">
    <source>
        <dbReference type="ARBA" id="ARBA00022692"/>
    </source>
</evidence>
<dbReference type="RefSeq" id="WP_163448584.1">
    <property type="nucleotide sequence ID" value="NZ_CP050321.1"/>
</dbReference>
<comment type="subcellular location">
    <subcellularLocation>
        <location evidence="1">Membrane</location>
        <topology evidence="1">Single-pass membrane protein</topology>
    </subcellularLocation>
</comment>
<dbReference type="GO" id="GO:0009306">
    <property type="term" value="P:protein secretion"/>
    <property type="evidence" value="ECO:0007669"/>
    <property type="project" value="InterPro"/>
</dbReference>
<dbReference type="Gene3D" id="2.40.30.170">
    <property type="match status" value="1"/>
</dbReference>
<evidence type="ECO:0000256" key="7">
    <source>
        <dbReference type="SAM" id="Coils"/>
    </source>
</evidence>
<evidence type="ECO:0000259" key="9">
    <source>
        <dbReference type="Pfam" id="PF25917"/>
    </source>
</evidence>
<dbReference type="KEGG" id="kgn:GY169_15425"/>
<dbReference type="GO" id="GO:0016020">
    <property type="term" value="C:membrane"/>
    <property type="evidence" value="ECO:0007669"/>
    <property type="project" value="UniProtKB-SubCell"/>
</dbReference>
<dbReference type="PROSITE" id="PS00543">
    <property type="entry name" value="HLYD_FAMILY"/>
    <property type="match status" value="1"/>
</dbReference>
<keyword evidence="12" id="KW-1185">Reference proteome</keyword>
<keyword evidence="7" id="KW-0175">Coiled coil</keyword>
<keyword evidence="5" id="KW-1133">Transmembrane helix</keyword>
<feature type="domain" description="AprE-like beta-barrel" evidence="10">
    <location>
        <begin position="304"/>
        <end position="396"/>
    </location>
</feature>
<dbReference type="Pfam" id="PF25917">
    <property type="entry name" value="BSH_RND"/>
    <property type="match status" value="1"/>
</dbReference>
<keyword evidence="3" id="KW-0813">Transport</keyword>
<name>A0A6G9RP88_9ENTR</name>
<dbReference type="Gene3D" id="2.40.50.100">
    <property type="match status" value="1"/>
</dbReference>
<dbReference type="InterPro" id="IPR058982">
    <property type="entry name" value="Beta-barrel_AprE"/>
</dbReference>
<proteinExistence type="inferred from homology"/>
<keyword evidence="6" id="KW-0472">Membrane</keyword>
<evidence type="ECO:0000256" key="3">
    <source>
        <dbReference type="ARBA" id="ARBA00022448"/>
    </source>
</evidence>
<dbReference type="PANTHER" id="PTHR30386:SF26">
    <property type="entry name" value="TRANSPORT PROTEIN COMB"/>
    <property type="match status" value="1"/>
</dbReference>
<evidence type="ECO:0000259" key="10">
    <source>
        <dbReference type="Pfam" id="PF26002"/>
    </source>
</evidence>
<feature type="region of interest" description="Disordered" evidence="8">
    <location>
        <begin position="13"/>
        <end position="35"/>
    </location>
</feature>
<evidence type="ECO:0000313" key="12">
    <source>
        <dbReference type="Proteomes" id="UP000503580"/>
    </source>
</evidence>
<organism evidence="11 12">
    <name type="scientific">Kluyvera genomosp. 3</name>
    <dbReference type="NCBI Taxonomy" id="2774055"/>
    <lineage>
        <taxon>Bacteria</taxon>
        <taxon>Pseudomonadati</taxon>
        <taxon>Pseudomonadota</taxon>
        <taxon>Gammaproteobacteria</taxon>
        <taxon>Enterobacterales</taxon>
        <taxon>Enterobacteriaceae</taxon>
        <taxon>Kluyvera</taxon>
    </lineage>
</organism>
<gene>
    <name evidence="11" type="ORF">GY169_15425</name>
</gene>
<feature type="domain" description="Multidrug resistance protein MdtA-like barrel-sandwich hybrid" evidence="9">
    <location>
        <begin position="93"/>
        <end position="282"/>
    </location>
</feature>
<accession>A0A6G9RP88</accession>
<dbReference type="AlphaFoldDB" id="A0A6G9RP88"/>
<dbReference type="Proteomes" id="UP000503580">
    <property type="component" value="Chromosome"/>
</dbReference>
<dbReference type="PRINTS" id="PR01490">
    <property type="entry name" value="RTXTOXIND"/>
</dbReference>
<dbReference type="InterPro" id="IPR058625">
    <property type="entry name" value="MdtA-like_BSH"/>
</dbReference>
<dbReference type="EMBL" id="CP050321">
    <property type="protein sequence ID" value="QIR28107.1"/>
    <property type="molecule type" value="Genomic_DNA"/>
</dbReference>
<evidence type="ECO:0000256" key="8">
    <source>
        <dbReference type="SAM" id="MobiDB-lite"/>
    </source>
</evidence>
<evidence type="ECO:0000256" key="5">
    <source>
        <dbReference type="ARBA" id="ARBA00022989"/>
    </source>
</evidence>
<dbReference type="PANTHER" id="PTHR30386">
    <property type="entry name" value="MEMBRANE FUSION SUBUNIT OF EMRAB-TOLC MULTIDRUG EFFLUX PUMP"/>
    <property type="match status" value="1"/>
</dbReference>